<evidence type="ECO:0000313" key="2">
    <source>
        <dbReference type="Proteomes" id="UP001328107"/>
    </source>
</evidence>
<protein>
    <submittedName>
        <fullName evidence="1">Uncharacterized protein</fullName>
    </submittedName>
</protein>
<dbReference type="PANTHER" id="PTHR45702:SF2">
    <property type="entry name" value="KUZBANIAN, ISOFORM A"/>
    <property type="match status" value="1"/>
</dbReference>
<sequence>SFHLLLRSVSPDAPPFHKGLAVLQDGDVQVVHPHHFLYEGYAQGDVKSAVYGSLFDGVFDGHIYLSDGSSFMVERMSKYASNKASNFSYHSVISFDNQV</sequence>
<gene>
    <name evidence="1" type="ORF">PMAYCL1PPCAC_27989</name>
</gene>
<dbReference type="GO" id="GO:0005886">
    <property type="term" value="C:plasma membrane"/>
    <property type="evidence" value="ECO:0007669"/>
    <property type="project" value="TreeGrafter"/>
</dbReference>
<name>A0AAN5IAT0_9BILA</name>
<dbReference type="AlphaFoldDB" id="A0AAN5IAT0"/>
<dbReference type="InterPro" id="IPR051489">
    <property type="entry name" value="ADAM_Metalloproteinase"/>
</dbReference>
<reference evidence="2" key="1">
    <citation type="submission" date="2022-10" db="EMBL/GenBank/DDBJ databases">
        <title>Genome assembly of Pristionchus species.</title>
        <authorList>
            <person name="Yoshida K."/>
            <person name="Sommer R.J."/>
        </authorList>
    </citation>
    <scope>NUCLEOTIDE SEQUENCE [LARGE SCALE GENOMIC DNA]</scope>
    <source>
        <strain evidence="2">RS5460</strain>
    </source>
</reference>
<comment type="caution">
    <text evidence="1">The sequence shown here is derived from an EMBL/GenBank/DDBJ whole genome shotgun (WGS) entry which is preliminary data.</text>
</comment>
<proteinExistence type="predicted"/>
<dbReference type="PANTHER" id="PTHR45702">
    <property type="entry name" value="ADAM10/ADAM17 METALLOPEPTIDASE FAMILY MEMBER"/>
    <property type="match status" value="1"/>
</dbReference>
<organism evidence="1 2">
    <name type="scientific">Pristionchus mayeri</name>
    <dbReference type="NCBI Taxonomy" id="1317129"/>
    <lineage>
        <taxon>Eukaryota</taxon>
        <taxon>Metazoa</taxon>
        <taxon>Ecdysozoa</taxon>
        <taxon>Nematoda</taxon>
        <taxon>Chromadorea</taxon>
        <taxon>Rhabditida</taxon>
        <taxon>Rhabditina</taxon>
        <taxon>Diplogasteromorpha</taxon>
        <taxon>Diplogasteroidea</taxon>
        <taxon>Neodiplogasteridae</taxon>
        <taxon>Pristionchus</taxon>
    </lineage>
</organism>
<dbReference type="EMBL" id="BTRK01000006">
    <property type="protein sequence ID" value="GMR57794.1"/>
    <property type="molecule type" value="Genomic_DNA"/>
</dbReference>
<feature type="non-terminal residue" evidence="1">
    <location>
        <position position="1"/>
    </location>
</feature>
<accession>A0AAN5IAT0</accession>
<feature type="non-terminal residue" evidence="1">
    <location>
        <position position="99"/>
    </location>
</feature>
<dbReference type="Proteomes" id="UP001328107">
    <property type="component" value="Unassembled WGS sequence"/>
</dbReference>
<evidence type="ECO:0000313" key="1">
    <source>
        <dbReference type="EMBL" id="GMR57794.1"/>
    </source>
</evidence>
<dbReference type="GO" id="GO:0007219">
    <property type="term" value="P:Notch signaling pathway"/>
    <property type="evidence" value="ECO:0007669"/>
    <property type="project" value="TreeGrafter"/>
</dbReference>
<dbReference type="GO" id="GO:0006509">
    <property type="term" value="P:membrane protein ectodomain proteolysis"/>
    <property type="evidence" value="ECO:0007669"/>
    <property type="project" value="TreeGrafter"/>
</dbReference>
<dbReference type="GO" id="GO:0004222">
    <property type="term" value="F:metalloendopeptidase activity"/>
    <property type="evidence" value="ECO:0007669"/>
    <property type="project" value="TreeGrafter"/>
</dbReference>
<keyword evidence="2" id="KW-1185">Reference proteome</keyword>